<dbReference type="Pfam" id="PF00512">
    <property type="entry name" value="HisKA"/>
    <property type="match status" value="1"/>
</dbReference>
<dbReference type="InterPro" id="IPR003594">
    <property type="entry name" value="HATPase_dom"/>
</dbReference>
<dbReference type="PRINTS" id="PR00344">
    <property type="entry name" value="BCTRLSENSOR"/>
</dbReference>
<evidence type="ECO:0000256" key="6">
    <source>
        <dbReference type="ARBA" id="ARBA00022692"/>
    </source>
</evidence>
<keyword evidence="10 11" id="KW-0472">Membrane</keyword>
<dbReference type="InterPro" id="IPR005467">
    <property type="entry name" value="His_kinase_dom"/>
</dbReference>
<dbReference type="InterPro" id="IPR003661">
    <property type="entry name" value="HisK_dim/P_dom"/>
</dbReference>
<keyword evidence="7" id="KW-0418">Kinase</keyword>
<dbReference type="InterPro" id="IPR050428">
    <property type="entry name" value="TCS_sensor_his_kinase"/>
</dbReference>
<dbReference type="InterPro" id="IPR036097">
    <property type="entry name" value="HisK_dim/P_sf"/>
</dbReference>
<dbReference type="GO" id="GO:0005886">
    <property type="term" value="C:plasma membrane"/>
    <property type="evidence" value="ECO:0007669"/>
    <property type="project" value="TreeGrafter"/>
</dbReference>
<evidence type="ECO:0000256" key="4">
    <source>
        <dbReference type="ARBA" id="ARBA00022553"/>
    </source>
</evidence>
<dbReference type="EC" id="2.7.13.3" evidence="3"/>
<evidence type="ECO:0000256" key="7">
    <source>
        <dbReference type="ARBA" id="ARBA00022777"/>
    </source>
</evidence>
<keyword evidence="5" id="KW-0808">Transferase</keyword>
<comment type="subcellular location">
    <subcellularLocation>
        <location evidence="2">Membrane</location>
    </subcellularLocation>
</comment>
<name>A0A963YS24_9PROT</name>
<feature type="domain" description="Histidine kinase" evidence="12">
    <location>
        <begin position="238"/>
        <end position="458"/>
    </location>
</feature>
<evidence type="ECO:0000256" key="9">
    <source>
        <dbReference type="ARBA" id="ARBA00023012"/>
    </source>
</evidence>
<dbReference type="GO" id="GO:0000155">
    <property type="term" value="F:phosphorelay sensor kinase activity"/>
    <property type="evidence" value="ECO:0007669"/>
    <property type="project" value="InterPro"/>
</dbReference>
<dbReference type="PROSITE" id="PS50109">
    <property type="entry name" value="HIS_KIN"/>
    <property type="match status" value="1"/>
</dbReference>
<sequence>MRLVDLPRTSSFRLALVFLALFGIAASILFGFLYIRTQDYLIQSVDSWLAREAPGNYASPVPAIIARFNAHAQGDTDMDRAFTLYSADGTYLAGEALPLPNPVPRFDQPFNFRVPGGQHTRMRFRGLAHRLESGDIILVAQNMYDTREFDEDFVGTALWGSVIAAALGLLGAVIMGAGTVRRFDDVALAIQRIVGGDLSKRLPTQGTSGDLDRLGHVVNGMLDDIERLMYDVKGVCDGIAHDLRTPLTRILAGLERAQRRARTTDDYAAAIEDAIVETQGVLRTFSALLRIAEIEDGPRRAGFETVDVETIARDVVEFYEPLAEQKDLRMSFSCEGSAPYRMKGDPSLLFEAISNLVDNAIKFTPEAGFIAITVMDRAEGLTIRVADSGCGIAVADREAVQRRFHRTEKSRHMPGNGLGLSLVAAVARLHDMTVQIESLSAADDASGTIVTLLLPGHGRAQAHT</sequence>
<accession>A0A963YS24</accession>
<comment type="caution">
    <text evidence="14">The sequence shown here is derived from an EMBL/GenBank/DDBJ whole genome shotgun (WGS) entry which is preliminary data.</text>
</comment>
<organism evidence="14 15">
    <name type="scientific">Acidisoma silvae</name>
    <dbReference type="NCBI Taxonomy" id="2802396"/>
    <lineage>
        <taxon>Bacteria</taxon>
        <taxon>Pseudomonadati</taxon>
        <taxon>Pseudomonadota</taxon>
        <taxon>Alphaproteobacteria</taxon>
        <taxon>Acetobacterales</taxon>
        <taxon>Acidocellaceae</taxon>
        <taxon>Acidisoma</taxon>
    </lineage>
</organism>
<reference evidence="14" key="1">
    <citation type="journal article" date="2021" name="Microorganisms">
        <title>Acidisoma silvae sp. nov. and Acidisomacellulosilytica sp. nov., Two Acidophilic Bacteria Isolated from Decaying Wood, Hydrolyzing Cellulose and Producing Poly-3-hydroxybutyrate.</title>
        <authorList>
            <person name="Mieszkin S."/>
            <person name="Pouder E."/>
            <person name="Uroz S."/>
            <person name="Simon-Colin C."/>
            <person name="Alain K."/>
        </authorList>
    </citation>
    <scope>NUCLEOTIDE SEQUENCE</scope>
    <source>
        <strain evidence="14">HW T2.11</strain>
    </source>
</reference>
<dbReference type="SUPFAM" id="SSF55874">
    <property type="entry name" value="ATPase domain of HSP90 chaperone/DNA topoisomerase II/histidine kinase"/>
    <property type="match status" value="1"/>
</dbReference>
<evidence type="ECO:0000313" key="15">
    <source>
        <dbReference type="Proteomes" id="UP000708298"/>
    </source>
</evidence>
<evidence type="ECO:0000256" key="5">
    <source>
        <dbReference type="ARBA" id="ARBA00022679"/>
    </source>
</evidence>
<dbReference type="PROSITE" id="PS50885">
    <property type="entry name" value="HAMP"/>
    <property type="match status" value="1"/>
</dbReference>
<dbReference type="EMBL" id="JAESVB010000005">
    <property type="protein sequence ID" value="MCB8876058.1"/>
    <property type="molecule type" value="Genomic_DNA"/>
</dbReference>
<dbReference type="RefSeq" id="WP_227321716.1">
    <property type="nucleotide sequence ID" value="NZ_JAESVB010000005.1"/>
</dbReference>
<keyword evidence="4" id="KW-0597">Phosphoprotein</keyword>
<protein>
    <recommendedName>
        <fullName evidence="3">histidine kinase</fullName>
        <ecNumber evidence="3">2.7.13.3</ecNumber>
    </recommendedName>
</protein>
<dbReference type="Gene3D" id="3.30.565.10">
    <property type="entry name" value="Histidine kinase-like ATPase, C-terminal domain"/>
    <property type="match status" value="1"/>
</dbReference>
<comment type="catalytic activity">
    <reaction evidence="1">
        <text>ATP + protein L-histidine = ADP + protein N-phospho-L-histidine.</text>
        <dbReference type="EC" id="2.7.13.3"/>
    </reaction>
</comment>
<evidence type="ECO:0000256" key="1">
    <source>
        <dbReference type="ARBA" id="ARBA00000085"/>
    </source>
</evidence>
<dbReference type="Proteomes" id="UP000708298">
    <property type="component" value="Unassembled WGS sequence"/>
</dbReference>
<evidence type="ECO:0000259" key="13">
    <source>
        <dbReference type="PROSITE" id="PS50885"/>
    </source>
</evidence>
<evidence type="ECO:0000256" key="11">
    <source>
        <dbReference type="SAM" id="Phobius"/>
    </source>
</evidence>
<dbReference type="InterPro" id="IPR036890">
    <property type="entry name" value="HATPase_C_sf"/>
</dbReference>
<dbReference type="SUPFAM" id="SSF47384">
    <property type="entry name" value="Homodimeric domain of signal transducing histidine kinase"/>
    <property type="match status" value="1"/>
</dbReference>
<feature type="domain" description="HAMP" evidence="13">
    <location>
        <begin position="177"/>
        <end position="230"/>
    </location>
</feature>
<evidence type="ECO:0000256" key="2">
    <source>
        <dbReference type="ARBA" id="ARBA00004370"/>
    </source>
</evidence>
<gene>
    <name evidence="14" type="ORF">ASILVAE211_12770</name>
</gene>
<evidence type="ECO:0000259" key="12">
    <source>
        <dbReference type="PROSITE" id="PS50109"/>
    </source>
</evidence>
<dbReference type="AlphaFoldDB" id="A0A963YS24"/>
<keyword evidence="6 11" id="KW-0812">Transmembrane</keyword>
<dbReference type="Gene3D" id="1.10.287.130">
    <property type="match status" value="1"/>
</dbReference>
<proteinExistence type="predicted"/>
<dbReference type="SMART" id="SM00388">
    <property type="entry name" value="HisKA"/>
    <property type="match status" value="1"/>
</dbReference>
<evidence type="ECO:0000256" key="10">
    <source>
        <dbReference type="ARBA" id="ARBA00023136"/>
    </source>
</evidence>
<feature type="transmembrane region" description="Helical" evidence="11">
    <location>
        <begin position="153"/>
        <end position="174"/>
    </location>
</feature>
<dbReference type="InterPro" id="IPR003660">
    <property type="entry name" value="HAMP_dom"/>
</dbReference>
<dbReference type="Pfam" id="PF02518">
    <property type="entry name" value="HATPase_c"/>
    <property type="match status" value="1"/>
</dbReference>
<dbReference type="CDD" id="cd00082">
    <property type="entry name" value="HisKA"/>
    <property type="match status" value="1"/>
</dbReference>
<feature type="transmembrane region" description="Helical" evidence="11">
    <location>
        <begin position="12"/>
        <end position="35"/>
    </location>
</feature>
<dbReference type="SMART" id="SM00304">
    <property type="entry name" value="HAMP"/>
    <property type="match status" value="1"/>
</dbReference>
<keyword evidence="9" id="KW-0902">Two-component regulatory system</keyword>
<dbReference type="PANTHER" id="PTHR45436">
    <property type="entry name" value="SENSOR HISTIDINE KINASE YKOH"/>
    <property type="match status" value="1"/>
</dbReference>
<dbReference type="SMART" id="SM00387">
    <property type="entry name" value="HATPase_c"/>
    <property type="match status" value="1"/>
</dbReference>
<evidence type="ECO:0000256" key="3">
    <source>
        <dbReference type="ARBA" id="ARBA00012438"/>
    </source>
</evidence>
<reference evidence="14" key="2">
    <citation type="submission" date="2021-01" db="EMBL/GenBank/DDBJ databases">
        <authorList>
            <person name="Mieszkin S."/>
            <person name="Pouder E."/>
            <person name="Alain K."/>
        </authorList>
    </citation>
    <scope>NUCLEOTIDE SEQUENCE</scope>
    <source>
        <strain evidence="14">HW T2.11</strain>
    </source>
</reference>
<keyword evidence="15" id="KW-1185">Reference proteome</keyword>
<evidence type="ECO:0000256" key="8">
    <source>
        <dbReference type="ARBA" id="ARBA00022989"/>
    </source>
</evidence>
<keyword evidence="8 11" id="KW-1133">Transmembrane helix</keyword>
<dbReference type="PANTHER" id="PTHR45436:SF8">
    <property type="entry name" value="HISTIDINE KINASE"/>
    <property type="match status" value="1"/>
</dbReference>
<dbReference type="Pfam" id="PF00672">
    <property type="entry name" value="HAMP"/>
    <property type="match status" value="1"/>
</dbReference>
<dbReference type="InterPro" id="IPR004358">
    <property type="entry name" value="Sig_transdc_His_kin-like_C"/>
</dbReference>
<evidence type="ECO:0000313" key="14">
    <source>
        <dbReference type="EMBL" id="MCB8876058.1"/>
    </source>
</evidence>